<dbReference type="Proteomes" id="UP000030687">
    <property type="component" value="Unassembled WGS sequence"/>
</dbReference>
<feature type="non-terminal residue" evidence="2">
    <location>
        <position position="1"/>
    </location>
</feature>
<dbReference type="OMA" id="WAITKEF"/>
<dbReference type="Pfam" id="PF14303">
    <property type="entry name" value="NAM-associated"/>
    <property type="match status" value="1"/>
</dbReference>
<dbReference type="AlphaFoldDB" id="V4TJR7"/>
<dbReference type="KEGG" id="cic:CICLE_v10033648mg"/>
<dbReference type="PANTHER" id="PTHR45125:SF36">
    <property type="entry name" value="BNAC01G27460D PROTEIN"/>
    <property type="match status" value="1"/>
</dbReference>
<dbReference type="Gramene" id="ESR50041">
    <property type="protein sequence ID" value="ESR50041"/>
    <property type="gene ID" value="CICLE_v10033648mg"/>
</dbReference>
<organism evidence="2 3">
    <name type="scientific">Citrus clementina</name>
    <name type="common">Clementine</name>
    <name type="synonym">Citrus deliciosa x Citrus sinensis</name>
    <dbReference type="NCBI Taxonomy" id="85681"/>
    <lineage>
        <taxon>Eukaryota</taxon>
        <taxon>Viridiplantae</taxon>
        <taxon>Streptophyta</taxon>
        <taxon>Embryophyta</taxon>
        <taxon>Tracheophyta</taxon>
        <taxon>Spermatophyta</taxon>
        <taxon>Magnoliopsida</taxon>
        <taxon>eudicotyledons</taxon>
        <taxon>Gunneridae</taxon>
        <taxon>Pentapetalae</taxon>
        <taxon>rosids</taxon>
        <taxon>malvids</taxon>
        <taxon>Sapindales</taxon>
        <taxon>Rutaceae</taxon>
        <taxon>Aurantioideae</taxon>
        <taxon>Citrus</taxon>
    </lineage>
</organism>
<gene>
    <name evidence="2" type="ORF">CICLE_v10033648mg</name>
</gene>
<reference evidence="2 3" key="1">
    <citation type="submission" date="2013-10" db="EMBL/GenBank/DDBJ databases">
        <authorList>
            <consortium name="International Citrus Genome Consortium"/>
            <person name="Jenkins J."/>
            <person name="Schmutz J."/>
            <person name="Prochnik S."/>
            <person name="Rokhsar D."/>
            <person name="Gmitter F."/>
            <person name="Ollitrault P."/>
            <person name="Machado M."/>
            <person name="Talon M."/>
            <person name="Wincker P."/>
            <person name="Jaillon O."/>
            <person name="Morgante M."/>
        </authorList>
    </citation>
    <scope>NUCLEOTIDE SEQUENCE</scope>
    <source>
        <strain evidence="3">cv. Clemenules</strain>
    </source>
</reference>
<sequence length="173" mass="19415">RPRISLQKQMQSILAAIGKLRGCVQQIENQNPSGASEQDILNRANVLLAQDKKYNKGFKFDHVWPILKDIENFGDDHSIATPCFRRQSSEFVSSQSDSLAPESPTSASLGLLSFSLNINDEHVDDCSTQRPIGVKKAKGKRKVEDQNSLVIDTIKEDNRQLHEILKKGSEDRQ</sequence>
<name>V4TJR7_CITCL</name>
<evidence type="ECO:0000259" key="1">
    <source>
        <dbReference type="Pfam" id="PF14303"/>
    </source>
</evidence>
<dbReference type="STRING" id="85681.V4TJR7"/>
<dbReference type="PANTHER" id="PTHR45125">
    <property type="entry name" value="F21J9.4-RELATED"/>
    <property type="match status" value="1"/>
</dbReference>
<protein>
    <recommendedName>
        <fullName evidence="1">No apical meristem-associated C-terminal domain-containing protein</fullName>
    </recommendedName>
</protein>
<dbReference type="InParanoid" id="V4TJR7"/>
<evidence type="ECO:0000313" key="2">
    <source>
        <dbReference type="EMBL" id="ESR50041.1"/>
    </source>
</evidence>
<accession>V4TJR7</accession>
<evidence type="ECO:0000313" key="3">
    <source>
        <dbReference type="Proteomes" id="UP000030687"/>
    </source>
</evidence>
<dbReference type="InterPro" id="IPR029466">
    <property type="entry name" value="NAM-associated_C"/>
</dbReference>
<dbReference type="eggNOG" id="ENOG502S1XG">
    <property type="taxonomic scope" value="Eukaryota"/>
</dbReference>
<keyword evidence="3" id="KW-1185">Reference proteome</keyword>
<proteinExistence type="predicted"/>
<feature type="domain" description="No apical meristem-associated C-terminal" evidence="1">
    <location>
        <begin position="56"/>
        <end position="169"/>
    </location>
</feature>
<dbReference type="EMBL" id="KI536726">
    <property type="protein sequence ID" value="ESR50041.1"/>
    <property type="molecule type" value="Genomic_DNA"/>
</dbReference>